<evidence type="ECO:0000256" key="3">
    <source>
        <dbReference type="ARBA" id="ARBA00023187"/>
    </source>
</evidence>
<protein>
    <recommendedName>
        <fullName evidence="6">RRM domain-containing protein</fullName>
    </recommendedName>
</protein>
<feature type="region of interest" description="Disordered" evidence="5">
    <location>
        <begin position="1"/>
        <end position="20"/>
    </location>
</feature>
<dbReference type="EMBL" id="LGRX02020395">
    <property type="protein sequence ID" value="KAK3257554.1"/>
    <property type="molecule type" value="Genomic_DNA"/>
</dbReference>
<organism evidence="7 8">
    <name type="scientific">Cymbomonas tetramitiformis</name>
    <dbReference type="NCBI Taxonomy" id="36881"/>
    <lineage>
        <taxon>Eukaryota</taxon>
        <taxon>Viridiplantae</taxon>
        <taxon>Chlorophyta</taxon>
        <taxon>Pyramimonadophyceae</taxon>
        <taxon>Pyramimonadales</taxon>
        <taxon>Pyramimonadaceae</taxon>
        <taxon>Cymbomonas</taxon>
    </lineage>
</organism>
<dbReference type="Proteomes" id="UP001190700">
    <property type="component" value="Unassembled WGS sequence"/>
</dbReference>
<evidence type="ECO:0000256" key="1">
    <source>
        <dbReference type="ARBA" id="ARBA00022664"/>
    </source>
</evidence>
<dbReference type="SUPFAM" id="SSF54928">
    <property type="entry name" value="RNA-binding domain, RBD"/>
    <property type="match status" value="3"/>
</dbReference>
<evidence type="ECO:0000256" key="2">
    <source>
        <dbReference type="ARBA" id="ARBA00022884"/>
    </source>
</evidence>
<dbReference type="CDD" id="cd12254">
    <property type="entry name" value="RRM_hnRNPH_ESRPs_RBM12_like"/>
    <property type="match status" value="1"/>
</dbReference>
<feature type="compositionally biased region" description="Basic residues" evidence="5">
    <location>
        <begin position="1"/>
        <end position="11"/>
    </location>
</feature>
<evidence type="ECO:0000256" key="5">
    <source>
        <dbReference type="SAM" id="MobiDB-lite"/>
    </source>
</evidence>
<evidence type="ECO:0000256" key="4">
    <source>
        <dbReference type="PROSITE-ProRule" id="PRU00176"/>
    </source>
</evidence>
<dbReference type="PROSITE" id="PS50102">
    <property type="entry name" value="RRM"/>
    <property type="match status" value="2"/>
</dbReference>
<keyword evidence="3" id="KW-0508">mRNA splicing</keyword>
<dbReference type="SMART" id="SM00360">
    <property type="entry name" value="RRM"/>
    <property type="match status" value="3"/>
</dbReference>
<dbReference type="GO" id="GO:0003723">
    <property type="term" value="F:RNA binding"/>
    <property type="evidence" value="ECO:0007669"/>
    <property type="project" value="UniProtKB-UniRule"/>
</dbReference>
<evidence type="ECO:0000259" key="6">
    <source>
        <dbReference type="PROSITE" id="PS50102"/>
    </source>
</evidence>
<dbReference type="AlphaFoldDB" id="A0AAE0KR94"/>
<keyword evidence="1" id="KW-0507">mRNA processing</keyword>
<dbReference type="GO" id="GO:0006397">
    <property type="term" value="P:mRNA processing"/>
    <property type="evidence" value="ECO:0007669"/>
    <property type="project" value="UniProtKB-KW"/>
</dbReference>
<feature type="domain" description="RRM" evidence="6">
    <location>
        <begin position="189"/>
        <end position="280"/>
    </location>
</feature>
<evidence type="ECO:0000313" key="8">
    <source>
        <dbReference type="Proteomes" id="UP001190700"/>
    </source>
</evidence>
<dbReference type="InterPro" id="IPR012677">
    <property type="entry name" value="Nucleotide-bd_a/b_plait_sf"/>
</dbReference>
<keyword evidence="8" id="KW-1185">Reference proteome</keyword>
<feature type="non-terminal residue" evidence="7">
    <location>
        <position position="1"/>
    </location>
</feature>
<dbReference type="PANTHER" id="PTHR23139">
    <property type="entry name" value="RNA-BINDING PROTEIN"/>
    <property type="match status" value="1"/>
</dbReference>
<dbReference type="GO" id="GO:0008380">
    <property type="term" value="P:RNA splicing"/>
    <property type="evidence" value="ECO:0007669"/>
    <property type="project" value="UniProtKB-KW"/>
</dbReference>
<proteinExistence type="predicted"/>
<gene>
    <name evidence="7" type="ORF">CYMTET_33364</name>
</gene>
<feature type="domain" description="RRM" evidence="6">
    <location>
        <begin position="61"/>
        <end position="144"/>
    </location>
</feature>
<dbReference type="CDD" id="cd12232">
    <property type="entry name" value="RRM3_U2AF65"/>
    <property type="match status" value="1"/>
</dbReference>
<dbReference type="Gene3D" id="3.30.70.330">
    <property type="match status" value="3"/>
</dbReference>
<evidence type="ECO:0000313" key="7">
    <source>
        <dbReference type="EMBL" id="KAK3257554.1"/>
    </source>
</evidence>
<reference evidence="7 8" key="1">
    <citation type="journal article" date="2015" name="Genome Biol. Evol.">
        <title>Comparative Genomics of a Bacterivorous Green Alga Reveals Evolutionary Causalities and Consequences of Phago-Mixotrophic Mode of Nutrition.</title>
        <authorList>
            <person name="Burns J.A."/>
            <person name="Paasch A."/>
            <person name="Narechania A."/>
            <person name="Kim E."/>
        </authorList>
    </citation>
    <scope>NUCLEOTIDE SEQUENCE [LARGE SCALE GENOMIC DNA]</scope>
    <source>
        <strain evidence="7 8">PLY_AMNH</strain>
    </source>
</reference>
<name>A0AAE0KR94_9CHLO</name>
<dbReference type="InterPro" id="IPR000504">
    <property type="entry name" value="RRM_dom"/>
</dbReference>
<sequence>SSSRSRSRSPAKKTPAAPAAVVNPQQQALLLQQQQILAQQWIQQQMQAAVSAAPPTNKKQRELYVGNITVGLVTPQMLQELFNGALAPLVPDGATNPPCCNVSMDGSLKFAFAEFRTEEMATMGLHLDKVELCGRNINVGRPGGYIDPNTPGYQPGKPVQPGMMITTGGSNAYLGAMNPLMAPQAPATNCLYLANLASCTDLLDETERADIAEEVKDECNKRGAVLGVAIPTPPADALEKKEPGRVYVKFVEQAGAIAAQRALNGRTFGGNKVQAAFVPESDFEQAQAGFWIPPPPTPEPVEGVLKMRGLPFTATKQDIVLFFTGNGVKEECVHIVYGRDGRPTGEAYCVFEGPESDIRGALSKHRQILGTRYVELFPTTKAEMDHHLRARQQWRFSFPRLWKLLAEAMMGLLNSKAEGIRRG</sequence>
<dbReference type="InterPro" id="IPR035979">
    <property type="entry name" value="RBD_domain_sf"/>
</dbReference>
<comment type="caution">
    <text evidence="7">The sequence shown here is derived from an EMBL/GenBank/DDBJ whole genome shotgun (WGS) entry which is preliminary data.</text>
</comment>
<accession>A0AAE0KR94</accession>
<keyword evidence="2 4" id="KW-0694">RNA-binding</keyword>